<evidence type="ECO:0008006" key="4">
    <source>
        <dbReference type="Google" id="ProtNLM"/>
    </source>
</evidence>
<feature type="region of interest" description="Disordered" evidence="1">
    <location>
        <begin position="130"/>
        <end position="680"/>
    </location>
</feature>
<reference evidence="2" key="1">
    <citation type="submission" date="2025-08" db="UniProtKB">
        <authorList>
            <consortium name="Ensembl"/>
        </authorList>
    </citation>
    <scope>IDENTIFICATION</scope>
</reference>
<dbReference type="Proteomes" id="UP000694728">
    <property type="component" value="Unplaced"/>
</dbReference>
<accession>A0A8D1HFN7</accession>
<feature type="region of interest" description="Disordered" evidence="1">
    <location>
        <begin position="1198"/>
        <end position="1402"/>
    </location>
</feature>
<name>A0A8D1HFN7_PIG</name>
<feature type="compositionally biased region" description="Basic and acidic residues" evidence="1">
    <location>
        <begin position="522"/>
        <end position="569"/>
    </location>
</feature>
<feature type="compositionally biased region" description="Basic and acidic residues" evidence="1">
    <location>
        <begin position="343"/>
        <end position="425"/>
    </location>
</feature>
<sequence length="1402" mass="149362">MCTHFPAWTGSSCGHYGKWAGLGVGMCEGETGEEEVSWVLGKPGLSWWVGTVTVSLLDTQTETDRMDFLRLHLPGLHQALRGALDSFSTFVSYLLGDEVPTAERREAWAVEELGEVAAGRLGRMVEEEAQEALEGLGGSQSKGERGLRGPGEAGRCPEGSSATKQTWGGGEGSSHGAQADRQDTGAWEAAKATRCQEFSVPLEARKKPEAGSEAGRDRRSQSQESQEADEQEVNRKETLRTWEWEEEEEFRAAEPGVARGAESEWTWHKEPEGKAGADGQKVAGDDDGSEQVVKEAAAEEVWGPGARGAGREEEVVVVSGGQSTRAQGTQEAGAESEDGGTSGREEPGTISSREEAGATLGREEAGATSGREESGTISDREEAGATSGREEAGATSGREEGRTISGREEAGTISDREEAGTISDREEAETTSGREEGRTISDREEAETTSGREEGRTISGREEAGTISDREEAGTISDREEAETTSGREEGRTISGREEAETISDREEAGTISDREEAETTSGREEGRTISGREEAETISGREEARAISGREEARAASGREEAGTISDREEAETTSGREEASTTSGREEAETTSGREEAGETSGREEAETILGREEAGATSGREEAETTSGREEGRTLLGREEAETTSGREEAGATSGREEARTISDREEAETISGREEADLLAVNETEHGAFPGERTSMGTGRAWALEETCKGDQRWEVDEPREAEVSLFPEQTQALGTEGVLEAAREQRAGSEAEEGQGSEGLLGDGLEVQADQAEEEAPGRQDAETGASQASLQEVVQAEEAKQPEESCWAAEAELLQDEVAKEAEGAADSEKTPEARPQEFSRERGEEEAQMGVEALEAEWGGLEHEVTENQEPELVGGPQAPGEQPEGGQVGQEELWSIPAPGKEETERILEEYSRNAGDVEPNSSVEEAWGNSQRRDEERGNSQEEDEDAEDGMEEAVGGQAVAEAERGRESAPPDILEAAEECVTAKEAWHGAEEGEALGAENQGLGGGHGPAAGTSPSPGESDAGDTREGEGEEVVPWGADRTFGSGWRLQDSKDTEANSLAAQNVEDRAALDGRAPGAGEGPEREAREAGGRGWDSEGRAESGGGEELVEAAEGEKQGWQEFGLEGSAEKGVPGRGGQVEAFEATEGEPDREQVEPGAFAVAEESCGLVDVTSGFQAWRAEGLPGGQILWEEKAGGWQVREQGPGGEGQPGDQPPEGEAQRPLDMEDVQDQKAEAENDPEGLEDMQVQEDQWTNQDLAEAEPGPCSEAAGSAAGDAHGTWSEALLPGSRLDVSIPRSRVFLSRSASQRRSRPSFRRSLAPEQQEEPPSPPPEEELPASEQRLLQPENTPEPSPPRSEGTPLPARRRPLGQGFGLGHPGMMQELRARLGQPKPQ</sequence>
<evidence type="ECO:0000313" key="3">
    <source>
        <dbReference type="Proteomes" id="UP000694728"/>
    </source>
</evidence>
<dbReference type="InterPro" id="IPR026158">
    <property type="entry name" value="ApolipoprotB_rcpt"/>
</dbReference>
<feature type="compositionally biased region" description="Acidic residues" evidence="1">
    <location>
        <begin position="950"/>
        <end position="961"/>
    </location>
</feature>
<feature type="compositionally biased region" description="Basic and acidic residues" evidence="1">
    <location>
        <begin position="908"/>
        <end position="920"/>
    </location>
</feature>
<feature type="compositionally biased region" description="Basic and acidic residues" evidence="1">
    <location>
        <begin position="261"/>
        <end position="275"/>
    </location>
</feature>
<feature type="compositionally biased region" description="Basic and acidic residues" evidence="1">
    <location>
        <begin position="940"/>
        <end position="949"/>
    </location>
</feature>
<feature type="compositionally biased region" description="Low complexity" evidence="1">
    <location>
        <begin position="1020"/>
        <end position="1030"/>
    </location>
</feature>
<proteinExistence type="predicted"/>
<dbReference type="GO" id="GO:0030228">
    <property type="term" value="F:lipoprotein particle receptor activity"/>
    <property type="evidence" value="ECO:0007669"/>
    <property type="project" value="InterPro"/>
</dbReference>
<feature type="compositionally biased region" description="Basic and acidic residues" evidence="1">
    <location>
        <begin position="1227"/>
        <end position="1244"/>
    </location>
</feature>
<feature type="compositionally biased region" description="Basic and acidic residues" evidence="1">
    <location>
        <begin position="576"/>
        <end position="668"/>
    </location>
</feature>
<feature type="compositionally biased region" description="Basic and acidic residues" evidence="1">
    <location>
        <begin position="991"/>
        <end position="1001"/>
    </location>
</feature>
<feature type="compositionally biased region" description="Low complexity" evidence="1">
    <location>
        <begin position="881"/>
        <end position="900"/>
    </location>
</feature>
<dbReference type="GO" id="GO:0006869">
    <property type="term" value="P:lipid transport"/>
    <property type="evidence" value="ECO:0007669"/>
    <property type="project" value="InterPro"/>
</dbReference>
<feature type="compositionally biased region" description="Basic and acidic residues" evidence="1">
    <location>
        <begin position="486"/>
        <end position="515"/>
    </location>
</feature>
<feature type="compositionally biased region" description="Basic and acidic residues" evidence="1">
    <location>
        <begin position="1090"/>
        <end position="1109"/>
    </location>
</feature>
<dbReference type="PANTHER" id="PTHR15964:SF0">
    <property type="entry name" value="APOLIPOPROTEIN B RECEPTOR"/>
    <property type="match status" value="1"/>
</dbReference>
<feature type="compositionally biased region" description="Basic and acidic residues" evidence="1">
    <location>
        <begin position="823"/>
        <end position="852"/>
    </location>
</feature>
<evidence type="ECO:0000313" key="2">
    <source>
        <dbReference type="Ensembl" id="ENSSSCP00045018004.1"/>
    </source>
</evidence>
<evidence type="ECO:0000256" key="1">
    <source>
        <dbReference type="SAM" id="MobiDB-lite"/>
    </source>
</evidence>
<feature type="compositionally biased region" description="Basic and acidic residues" evidence="1">
    <location>
        <begin position="450"/>
        <end position="479"/>
    </location>
</feature>
<feature type="compositionally biased region" description="Basic and acidic residues" evidence="1">
    <location>
        <begin position="203"/>
        <end position="221"/>
    </location>
</feature>
<protein>
    <recommendedName>
        <fullName evidence="4">Apolipoprotein B receptor</fullName>
    </recommendedName>
</protein>
<dbReference type="Ensembl" id="ENSSSCT00045026078.1">
    <property type="protein sequence ID" value="ENSSSCP00045018004.1"/>
    <property type="gene ID" value="ENSSSCG00045015397.1"/>
</dbReference>
<feature type="compositionally biased region" description="Basic and acidic residues" evidence="1">
    <location>
        <begin position="432"/>
        <end position="443"/>
    </location>
</feature>
<feature type="compositionally biased region" description="Acidic residues" evidence="1">
    <location>
        <begin position="1245"/>
        <end position="1256"/>
    </location>
</feature>
<dbReference type="PANTHER" id="PTHR15964">
    <property type="entry name" value="APOLIPOPROTEIN B48 RECEPTOR"/>
    <property type="match status" value="1"/>
</dbReference>
<organism evidence="2 3">
    <name type="scientific">Sus scrofa</name>
    <name type="common">Pig</name>
    <dbReference type="NCBI Taxonomy" id="9823"/>
    <lineage>
        <taxon>Eukaryota</taxon>
        <taxon>Metazoa</taxon>
        <taxon>Chordata</taxon>
        <taxon>Craniata</taxon>
        <taxon>Vertebrata</taxon>
        <taxon>Euteleostomi</taxon>
        <taxon>Mammalia</taxon>
        <taxon>Eutheria</taxon>
        <taxon>Laurasiatheria</taxon>
        <taxon>Artiodactyla</taxon>
        <taxon>Suina</taxon>
        <taxon>Suidae</taxon>
        <taxon>Sus</taxon>
    </lineage>
</organism>
<feature type="region of interest" description="Disordered" evidence="1">
    <location>
        <begin position="744"/>
        <end position="1163"/>
    </location>
</feature>
<feature type="compositionally biased region" description="Basic and acidic residues" evidence="1">
    <location>
        <begin position="232"/>
        <end position="243"/>
    </location>
</feature>